<proteinExistence type="predicted"/>
<evidence type="ECO:0008006" key="4">
    <source>
        <dbReference type="Google" id="ProtNLM"/>
    </source>
</evidence>
<comment type="caution">
    <text evidence="2">The sequence shown here is derived from an EMBL/GenBank/DDBJ whole genome shotgun (WGS) entry which is preliminary data.</text>
</comment>
<keyword evidence="3" id="KW-1185">Reference proteome</keyword>
<name>A0ABT1VWI1_9PROT</name>
<gene>
    <name evidence="2" type="ORF">NFI88_06765</name>
</gene>
<feature type="compositionally biased region" description="Basic and acidic residues" evidence="1">
    <location>
        <begin position="272"/>
        <end position="281"/>
    </location>
</feature>
<dbReference type="EMBL" id="JAMZEJ010000004">
    <property type="protein sequence ID" value="MCQ8240545.1"/>
    <property type="molecule type" value="Genomic_DNA"/>
</dbReference>
<evidence type="ECO:0000313" key="2">
    <source>
        <dbReference type="EMBL" id="MCQ8240545.1"/>
    </source>
</evidence>
<protein>
    <recommendedName>
        <fullName evidence="4">DnaT DNA-binding domain-containing protein</fullName>
    </recommendedName>
</protein>
<feature type="region of interest" description="Disordered" evidence="1">
    <location>
        <begin position="256"/>
        <end position="288"/>
    </location>
</feature>
<feature type="region of interest" description="Disordered" evidence="1">
    <location>
        <begin position="168"/>
        <end position="206"/>
    </location>
</feature>
<sequence>MARIRSVHPSLWTDEAFLELSPHAKLFIIALWNECDDGGAFQWKPKQLKVRLFGCDDLDVPALLLELERANFVRRYDADGAPFGAVRSFGKFQKPQKPTRQYPMPPALRAYAKTVAVLTPDEKAIGTANTAAPDTDAPALGADGDDAPVDNGAVPDEYDAATVAVASGEEGRGEERIEEENTLPSVAPQARQAPTGSRLSPDWRPSPEERAFAVGLGLDADAVAEGFRDHWVAKAGKDARKADWTATWRNWCRTEAGRRQSAPARGGAPRRSNLDWMHDEFLSQGAPS</sequence>
<organism evidence="2 3">
    <name type="scientific">Rhizosaccharibacter radicis</name>
    <dbReference type="NCBI Taxonomy" id="2782605"/>
    <lineage>
        <taxon>Bacteria</taxon>
        <taxon>Pseudomonadati</taxon>
        <taxon>Pseudomonadota</taxon>
        <taxon>Alphaproteobacteria</taxon>
        <taxon>Acetobacterales</taxon>
        <taxon>Acetobacteraceae</taxon>
        <taxon>Rhizosaccharibacter</taxon>
    </lineage>
</organism>
<dbReference type="RefSeq" id="WP_422919295.1">
    <property type="nucleotide sequence ID" value="NZ_JAMZEJ010000004.1"/>
</dbReference>
<evidence type="ECO:0000313" key="3">
    <source>
        <dbReference type="Proteomes" id="UP001524547"/>
    </source>
</evidence>
<accession>A0ABT1VWI1</accession>
<reference evidence="2 3" key="1">
    <citation type="submission" date="2022-06" db="EMBL/GenBank/DDBJ databases">
        <title>Rhizosaccharibacter gen. nov. sp. nov. KSS12, endophytic bacteria isolated from sugarcane.</title>
        <authorList>
            <person name="Pitiwittayakul N."/>
        </authorList>
    </citation>
    <scope>NUCLEOTIDE SEQUENCE [LARGE SCALE GENOMIC DNA]</scope>
    <source>
        <strain evidence="2 3">KSS12</strain>
    </source>
</reference>
<evidence type="ECO:0000256" key="1">
    <source>
        <dbReference type="SAM" id="MobiDB-lite"/>
    </source>
</evidence>
<dbReference type="Proteomes" id="UP001524547">
    <property type="component" value="Unassembled WGS sequence"/>
</dbReference>